<evidence type="ECO:0000313" key="9">
    <source>
        <dbReference type="Proteomes" id="UP000054408"/>
    </source>
</evidence>
<evidence type="ECO:0000256" key="1">
    <source>
        <dbReference type="ARBA" id="ARBA00004141"/>
    </source>
</evidence>
<dbReference type="RefSeq" id="XP_013762564.1">
    <property type="nucleotide sequence ID" value="XM_013907110.1"/>
</dbReference>
<evidence type="ECO:0000313" key="8">
    <source>
        <dbReference type="EMBL" id="KNC50687.1"/>
    </source>
</evidence>
<organism evidence="8 9">
    <name type="scientific">Thecamonas trahens ATCC 50062</name>
    <dbReference type="NCBI Taxonomy" id="461836"/>
    <lineage>
        <taxon>Eukaryota</taxon>
        <taxon>Apusozoa</taxon>
        <taxon>Apusomonadida</taxon>
        <taxon>Apusomonadidae</taxon>
        <taxon>Thecamonas</taxon>
    </lineage>
</organism>
<evidence type="ECO:0000256" key="4">
    <source>
        <dbReference type="ARBA" id="ARBA00023136"/>
    </source>
</evidence>
<dbReference type="GeneID" id="25560625"/>
<dbReference type="AlphaFoldDB" id="A0A0L0DED2"/>
<dbReference type="PANTHER" id="PTHR31918">
    <property type="entry name" value="TRANSMEMBRANE PROTEIN 181"/>
    <property type="match status" value="1"/>
</dbReference>
<evidence type="ECO:0000256" key="6">
    <source>
        <dbReference type="SAM" id="Phobius"/>
    </source>
</evidence>
<dbReference type="EMBL" id="GL349435">
    <property type="protein sequence ID" value="KNC50687.1"/>
    <property type="molecule type" value="Genomic_DNA"/>
</dbReference>
<name>A0A0L0DED2_THETB</name>
<dbReference type="GO" id="GO:0016020">
    <property type="term" value="C:membrane"/>
    <property type="evidence" value="ECO:0007669"/>
    <property type="project" value="UniProtKB-SubCell"/>
</dbReference>
<keyword evidence="9" id="KW-1185">Reference proteome</keyword>
<evidence type="ECO:0000256" key="5">
    <source>
        <dbReference type="SAM" id="MobiDB-lite"/>
    </source>
</evidence>
<sequence length="627" mass="68060">MESQETTSAGAEQPSVLVRATAQLAFRDNMVMDHAGRRFWLIASSAALFILCISMLIGGLGPDVFETTGDYAFDCPLDRWNRTCSPSTCAGCIPVFTSNDTFTRFLDGLSELNQLFSLELGFESKDLVAREYSAYDLDVQLLKQVAGNVYQPMRGNLEHGLNLVCDGGQPVCDSLLVILEPFIDSSSYEVVISMPDALVDTEWIANIHFLFTTVNATFTVLSITARVVYAIVTIALLVCLILVKGGFKSLPAWVSGFYISRYSPVLTRLDPGADLSGSTVYYWQYEQRAALVLLLSLVIYSNPFMPFDLIVHNWFTSALSAFTVVQFEAVVLGFVLITFGRFHTMAVFAAHGPQAAALRAHGWWFYLPKAVIVTLLAFLMWLTVVLVNAELANDPVRAWNGNHAYAAFVFVVELLWVVTLVYTLVVVVLAGIKIRVTMPFYRRYSVLSAVTAIYLFCISFAALTGNLRPTTSFAFLFFFALRAMFVFTVAVGSWPLDENRAVALSFAGAQGSYTPAASSLLASSNAPLRTYNGSQSGLPIAVPVATPVSAQPVAATVTYDDDGYAELPPDELSGSVDDDDGLLNVPLQPTSSAANAAHDSSAHNDTGSFPSAAFSAAAMSESRNVDS</sequence>
<gene>
    <name evidence="8" type="ORF">AMSG_00845</name>
</gene>
<proteinExistence type="predicted"/>
<feature type="transmembrane region" description="Helical" evidence="6">
    <location>
        <begin position="363"/>
        <end position="384"/>
    </location>
</feature>
<keyword evidence="4 6" id="KW-0472">Membrane</keyword>
<dbReference type="GO" id="GO:0015643">
    <property type="term" value="F:toxic substance binding"/>
    <property type="evidence" value="ECO:0007669"/>
    <property type="project" value="InterPro"/>
</dbReference>
<dbReference type="InterPro" id="IPR040416">
    <property type="entry name" value="TMEM181"/>
</dbReference>
<protein>
    <recommendedName>
        <fullName evidence="7">Wntless-like transmembrane domain-containing protein</fullName>
    </recommendedName>
</protein>
<evidence type="ECO:0000256" key="3">
    <source>
        <dbReference type="ARBA" id="ARBA00022989"/>
    </source>
</evidence>
<evidence type="ECO:0000259" key="7">
    <source>
        <dbReference type="Pfam" id="PF06664"/>
    </source>
</evidence>
<feature type="transmembrane region" description="Helical" evidence="6">
    <location>
        <begin position="39"/>
        <end position="61"/>
    </location>
</feature>
<feature type="transmembrane region" description="Helical" evidence="6">
    <location>
        <begin position="319"/>
        <end position="342"/>
    </location>
</feature>
<keyword evidence="2 6" id="KW-0812">Transmembrane</keyword>
<dbReference type="InterPro" id="IPR047843">
    <property type="entry name" value="WLS-like_TM"/>
</dbReference>
<feature type="transmembrane region" description="Helical" evidence="6">
    <location>
        <begin position="223"/>
        <end position="243"/>
    </location>
</feature>
<feature type="region of interest" description="Disordered" evidence="5">
    <location>
        <begin position="566"/>
        <end position="610"/>
    </location>
</feature>
<feature type="transmembrane region" description="Helical" evidence="6">
    <location>
        <begin position="475"/>
        <end position="496"/>
    </location>
</feature>
<comment type="subcellular location">
    <subcellularLocation>
        <location evidence="1">Membrane</location>
        <topology evidence="1">Multi-pass membrane protein</topology>
    </subcellularLocation>
</comment>
<feature type="transmembrane region" description="Helical" evidence="6">
    <location>
        <begin position="289"/>
        <end position="307"/>
    </location>
</feature>
<dbReference type="PANTHER" id="PTHR31918:SF1">
    <property type="entry name" value="TRANSMEMBRANE PROTEIN 181"/>
    <property type="match status" value="1"/>
</dbReference>
<feature type="compositionally biased region" description="Low complexity" evidence="5">
    <location>
        <begin position="591"/>
        <end position="610"/>
    </location>
</feature>
<dbReference type="Proteomes" id="UP000054408">
    <property type="component" value="Unassembled WGS sequence"/>
</dbReference>
<dbReference type="Pfam" id="PF06664">
    <property type="entry name" value="WLS-like_TM"/>
    <property type="match status" value="1"/>
</dbReference>
<reference evidence="8 9" key="1">
    <citation type="submission" date="2010-05" db="EMBL/GenBank/DDBJ databases">
        <title>The Genome Sequence of Thecamonas trahens ATCC 50062.</title>
        <authorList>
            <consortium name="The Broad Institute Genome Sequencing Platform"/>
            <person name="Russ C."/>
            <person name="Cuomo C."/>
            <person name="Shea T."/>
            <person name="Young S.K."/>
            <person name="Zeng Q."/>
            <person name="Koehrsen M."/>
            <person name="Haas B."/>
            <person name="Borodovsky M."/>
            <person name="Guigo R."/>
            <person name="Alvarado L."/>
            <person name="Berlin A."/>
            <person name="Bochicchio J."/>
            <person name="Borenstein D."/>
            <person name="Chapman S."/>
            <person name="Chen Z."/>
            <person name="Freedman E."/>
            <person name="Gellesch M."/>
            <person name="Goldberg J."/>
            <person name="Griggs A."/>
            <person name="Gujja S."/>
            <person name="Heilman E."/>
            <person name="Heiman D."/>
            <person name="Hepburn T."/>
            <person name="Howarth C."/>
            <person name="Jen D."/>
            <person name="Larson L."/>
            <person name="Mehta T."/>
            <person name="Park D."/>
            <person name="Pearson M."/>
            <person name="Roberts A."/>
            <person name="Saif S."/>
            <person name="Shenoy N."/>
            <person name="Sisk P."/>
            <person name="Stolte C."/>
            <person name="Sykes S."/>
            <person name="Thomson T."/>
            <person name="Walk T."/>
            <person name="White J."/>
            <person name="Yandava C."/>
            <person name="Burger G."/>
            <person name="Gray M.W."/>
            <person name="Holland P.W.H."/>
            <person name="King N."/>
            <person name="Lang F.B.F."/>
            <person name="Roger A.J."/>
            <person name="Ruiz-Trillo I."/>
            <person name="Lander E."/>
            <person name="Nusbaum C."/>
        </authorList>
    </citation>
    <scope>NUCLEOTIDE SEQUENCE [LARGE SCALE GENOMIC DNA]</scope>
    <source>
        <strain evidence="8 9">ATCC 50062</strain>
    </source>
</reference>
<feature type="domain" description="Wntless-like transmembrane" evidence="7">
    <location>
        <begin position="281"/>
        <end position="495"/>
    </location>
</feature>
<feature type="transmembrane region" description="Helical" evidence="6">
    <location>
        <begin position="444"/>
        <end position="463"/>
    </location>
</feature>
<accession>A0A0L0DED2</accession>
<evidence type="ECO:0000256" key="2">
    <source>
        <dbReference type="ARBA" id="ARBA00022692"/>
    </source>
</evidence>
<feature type="transmembrane region" description="Helical" evidence="6">
    <location>
        <begin position="404"/>
        <end position="432"/>
    </location>
</feature>
<dbReference type="STRING" id="461836.A0A0L0DED2"/>
<keyword evidence="3 6" id="KW-1133">Transmembrane helix</keyword>